<gene>
    <name evidence="2" type="ORF">KVG95_04100</name>
</gene>
<dbReference type="Proteomes" id="UP000886900">
    <property type="component" value="Unassembled WGS sequence"/>
</dbReference>
<dbReference type="EMBL" id="JAHSTV010000002">
    <property type="protein sequence ID" value="MBV4462511.1"/>
    <property type="molecule type" value="Genomic_DNA"/>
</dbReference>
<sequence length="372" mass="41101">MVKFGSALLVFNEPDAHLRKGLSAVVQIGNTLWVANDESLTLERFTLRERAGAAEFLFDEHKQFSLGSLLALPVIPKNGQEFVEADLEGMSYDPDTGYLWIVGSHSLIRKKTDSTKTLKKNAERLATVSRDGNRFLLARIPVVEENGTFTLVKSTASDDRVAAQLAGNQLGNELLDELKDDEHVGAFLHIPGKDNGFDTEGLEVNGKRVFIGLRGPVLRGWTIVLEIEPEDHPQTAHTLTLKKIGPGGRKYRKHFLQLGGLGVRDLCIEGDDMLILAGPTMNLDGPVSVFRWLDGARPTKESFVFSEQLTPVLEVPYGQGEDKGCDHAEGLTFISTAGVEEPLLLVVYDANARWRKQGSNRLEQDVFRLAKK</sequence>
<proteinExistence type="predicted"/>
<name>A0ABS6PPW8_9PSED</name>
<accession>A0ABS6PPW8</accession>
<evidence type="ECO:0000313" key="3">
    <source>
        <dbReference type="Proteomes" id="UP000886900"/>
    </source>
</evidence>
<protein>
    <submittedName>
        <fullName evidence="2">DUF3616 domain-containing protein</fullName>
    </submittedName>
</protein>
<dbReference type="RefSeq" id="WP_217854617.1">
    <property type="nucleotide sequence ID" value="NZ_JAHSTV010000002.1"/>
</dbReference>
<keyword evidence="3" id="KW-1185">Reference proteome</keyword>
<dbReference type="Pfam" id="PF12275">
    <property type="entry name" value="DUF3616"/>
    <property type="match status" value="1"/>
</dbReference>
<dbReference type="InterPro" id="IPR022060">
    <property type="entry name" value="DUF3616"/>
</dbReference>
<evidence type="ECO:0000259" key="1">
    <source>
        <dbReference type="Pfam" id="PF12275"/>
    </source>
</evidence>
<organism evidence="2 3">
    <name type="scientific">Pseudomonas farris</name>
    <dbReference type="NCBI Taxonomy" id="2841207"/>
    <lineage>
        <taxon>Bacteria</taxon>
        <taxon>Pseudomonadati</taxon>
        <taxon>Pseudomonadota</taxon>
        <taxon>Gammaproteobacteria</taxon>
        <taxon>Pseudomonadales</taxon>
        <taxon>Pseudomonadaceae</taxon>
        <taxon>Pseudomonas</taxon>
    </lineage>
</organism>
<comment type="caution">
    <text evidence="2">The sequence shown here is derived from an EMBL/GenBank/DDBJ whole genome shotgun (WGS) entry which is preliminary data.</text>
</comment>
<evidence type="ECO:0000313" key="2">
    <source>
        <dbReference type="EMBL" id="MBV4462511.1"/>
    </source>
</evidence>
<reference evidence="2" key="1">
    <citation type="submission" date="2021-06" db="EMBL/GenBank/DDBJ databases">
        <title>Updating the genus Pseudomonas: Description of 43 new species and partition of the Pseudomonas putida group.</title>
        <authorList>
            <person name="Girard L."/>
            <person name="Lood C."/>
            <person name="Vandamme P."/>
            <person name="Rokni-Zadeh H."/>
            <person name="Van Noort V."/>
            <person name="Hofte M."/>
            <person name="Lavigne R."/>
            <person name="De Mot R."/>
        </authorList>
    </citation>
    <scope>NUCLEOTIDE SEQUENCE</scope>
    <source>
        <strain evidence="2">SWRI79</strain>
    </source>
</reference>
<feature type="domain" description="DUF3616" evidence="1">
    <location>
        <begin position="22"/>
        <end position="363"/>
    </location>
</feature>